<dbReference type="InterPro" id="IPR024253">
    <property type="entry name" value="Phosducin_thioredoxin-like_dom"/>
</dbReference>
<feature type="domain" description="Phosducin" evidence="3">
    <location>
        <begin position="25"/>
        <end position="162"/>
    </location>
</feature>
<dbReference type="PANTHER" id="PTHR21148">
    <property type="entry name" value="THIOREDOXIN DOMAIN-CONTAINING PROTEIN 9"/>
    <property type="match status" value="1"/>
</dbReference>
<dbReference type="EMBL" id="KB296063">
    <property type="protein sequence ID" value="ELU12303.1"/>
    <property type="molecule type" value="Genomic_DNA"/>
</dbReference>
<reference evidence="5" key="3">
    <citation type="submission" date="2015-06" db="UniProtKB">
        <authorList>
            <consortium name="EnsemblMetazoa"/>
        </authorList>
    </citation>
    <scope>IDENTIFICATION</scope>
</reference>
<dbReference type="EnsemblMetazoa" id="CapteT158357">
    <property type="protein sequence ID" value="CapteP158357"/>
    <property type="gene ID" value="CapteG158357"/>
</dbReference>
<reference evidence="4 6" key="2">
    <citation type="journal article" date="2013" name="Nature">
        <title>Insights into bilaterian evolution from three spiralian genomes.</title>
        <authorList>
            <person name="Simakov O."/>
            <person name="Marletaz F."/>
            <person name="Cho S.J."/>
            <person name="Edsinger-Gonzales E."/>
            <person name="Havlak P."/>
            <person name="Hellsten U."/>
            <person name="Kuo D.H."/>
            <person name="Larsson T."/>
            <person name="Lv J."/>
            <person name="Arendt D."/>
            <person name="Savage R."/>
            <person name="Osoegawa K."/>
            <person name="de Jong P."/>
            <person name="Grimwood J."/>
            <person name="Chapman J.A."/>
            <person name="Shapiro H."/>
            <person name="Aerts A."/>
            <person name="Otillar R.P."/>
            <person name="Terry A.Y."/>
            <person name="Boore J.L."/>
            <person name="Grigoriev I.V."/>
            <person name="Lindberg D.R."/>
            <person name="Seaver E.C."/>
            <person name="Weisblat D.A."/>
            <person name="Putnam N.H."/>
            <person name="Rokhsar D.S."/>
        </authorList>
    </citation>
    <scope>NUCLEOTIDE SEQUENCE</scope>
    <source>
        <strain evidence="4 6">I ESC-2004</strain>
    </source>
</reference>
<evidence type="ECO:0000313" key="5">
    <source>
        <dbReference type="EnsemblMetazoa" id="CapteP158357"/>
    </source>
</evidence>
<feature type="coiled-coil region" evidence="2">
    <location>
        <begin position="15"/>
        <end position="57"/>
    </location>
</feature>
<dbReference type="EMBL" id="AMQN01019651">
    <property type="status" value="NOT_ANNOTATED_CDS"/>
    <property type="molecule type" value="Genomic_DNA"/>
</dbReference>
<dbReference type="InterPro" id="IPR036249">
    <property type="entry name" value="Thioredoxin-like_sf"/>
</dbReference>
<dbReference type="AlphaFoldDB" id="R7V0E3"/>
<comment type="similarity">
    <text evidence="1">Belongs to the phosducin family.</text>
</comment>
<protein>
    <recommendedName>
        <fullName evidence="3">Phosducin domain-containing protein</fullName>
    </recommendedName>
</protein>
<dbReference type="FunCoup" id="R7V0E3">
    <property type="interactions" value="2123"/>
</dbReference>
<dbReference type="Pfam" id="PF02114">
    <property type="entry name" value="Phosducin"/>
    <property type="match status" value="1"/>
</dbReference>
<accession>R7V0E3</accession>
<proteinExistence type="inferred from homology"/>
<evidence type="ECO:0000256" key="2">
    <source>
        <dbReference type="SAM" id="Coils"/>
    </source>
</evidence>
<dbReference type="Proteomes" id="UP000014760">
    <property type="component" value="Unassembled WGS sequence"/>
</dbReference>
<sequence>MAAQEALQDHLIKATKIIEQQVDAEINRIDNMEEDDFEVLRRKRMQAMKKLQDQKQEWLAKGHGRYEEIADEKEFFDVCKKSRSVVCHFYRESTFRCQIIDKHLSILAPKHIETKFVKINVEKCKFLVERLRIVVLPTVCIAKEGKTTDYIVGFDDLGGSDEFPTEMLEWRLGTTGVISYSGDLATPPVFGKKKDVFKQNKKTIRGRNNDDSTDDDY</sequence>
<dbReference type="HOGENOM" id="CLU_072378_2_0_1"/>
<dbReference type="OrthoDB" id="10257948at2759"/>
<organism evidence="4">
    <name type="scientific">Capitella teleta</name>
    <name type="common">Polychaete worm</name>
    <dbReference type="NCBI Taxonomy" id="283909"/>
    <lineage>
        <taxon>Eukaryota</taxon>
        <taxon>Metazoa</taxon>
        <taxon>Spiralia</taxon>
        <taxon>Lophotrochozoa</taxon>
        <taxon>Annelida</taxon>
        <taxon>Polychaeta</taxon>
        <taxon>Sedentaria</taxon>
        <taxon>Scolecida</taxon>
        <taxon>Capitellidae</taxon>
        <taxon>Capitella</taxon>
    </lineage>
</organism>
<gene>
    <name evidence="4" type="ORF">CAPTEDRAFT_158357</name>
</gene>
<dbReference type="STRING" id="283909.R7V0E3"/>
<evidence type="ECO:0000313" key="4">
    <source>
        <dbReference type="EMBL" id="ELU12303.1"/>
    </source>
</evidence>
<keyword evidence="2" id="KW-0175">Coiled coil</keyword>
<dbReference type="Gene3D" id="3.40.30.10">
    <property type="entry name" value="Glutaredoxin"/>
    <property type="match status" value="1"/>
</dbReference>
<dbReference type="CDD" id="cd02989">
    <property type="entry name" value="Phd_like_TxnDC9"/>
    <property type="match status" value="1"/>
</dbReference>
<name>R7V0E3_CAPTE</name>
<evidence type="ECO:0000259" key="3">
    <source>
        <dbReference type="Pfam" id="PF02114"/>
    </source>
</evidence>
<dbReference type="OMA" id="CVIAFID"/>
<keyword evidence="6" id="KW-1185">Reference proteome</keyword>
<reference evidence="6" key="1">
    <citation type="submission" date="2012-12" db="EMBL/GenBank/DDBJ databases">
        <authorList>
            <person name="Hellsten U."/>
            <person name="Grimwood J."/>
            <person name="Chapman J.A."/>
            <person name="Shapiro H."/>
            <person name="Aerts A."/>
            <person name="Otillar R.P."/>
            <person name="Terry A.Y."/>
            <person name="Boore J.L."/>
            <person name="Simakov O."/>
            <person name="Marletaz F."/>
            <person name="Cho S.-J."/>
            <person name="Edsinger-Gonzales E."/>
            <person name="Havlak P."/>
            <person name="Kuo D.-H."/>
            <person name="Larsson T."/>
            <person name="Lv J."/>
            <person name="Arendt D."/>
            <person name="Savage R."/>
            <person name="Osoegawa K."/>
            <person name="de Jong P."/>
            <person name="Lindberg D.R."/>
            <person name="Seaver E.C."/>
            <person name="Weisblat D.A."/>
            <person name="Putnam N.H."/>
            <person name="Grigoriev I.V."/>
            <person name="Rokhsar D.S."/>
        </authorList>
    </citation>
    <scope>NUCLEOTIDE SEQUENCE</scope>
    <source>
        <strain evidence="6">I ESC-2004</strain>
    </source>
</reference>
<evidence type="ECO:0000256" key="1">
    <source>
        <dbReference type="ARBA" id="ARBA00009686"/>
    </source>
</evidence>
<evidence type="ECO:0000313" key="6">
    <source>
        <dbReference type="Proteomes" id="UP000014760"/>
    </source>
</evidence>
<dbReference type="SUPFAM" id="SSF52833">
    <property type="entry name" value="Thioredoxin-like"/>
    <property type="match status" value="1"/>
</dbReference>